<evidence type="ECO:0000313" key="7">
    <source>
        <dbReference type="Proteomes" id="UP001596472"/>
    </source>
</evidence>
<sequence>MKAIITAFFAMALALFAEEKKPLLLVLTNHGELGETGKKTGFFLSEAAHPHEVFTEAGYEVTLASPKGGFAPLDPKSLKLDDAANEAFWKAFGNGDEDRPGVAKTMALSEVKPGEFGGIFFAGGHGTMWDFRASAELRAVTASIYSRGGVVGAVCHGPAALVNLKLPDGSLLVSGKKVAVFTNEEEDKVELSKVVPFMLQTAFEDMGAKVQTAAPFSENALRDGRLVTGQNPASAKKAGELFVEALGD</sequence>
<organism evidence="6 7">
    <name type="scientific">Haloferula chungangensis</name>
    <dbReference type="NCBI Taxonomy" id="1048331"/>
    <lineage>
        <taxon>Bacteria</taxon>
        <taxon>Pseudomonadati</taxon>
        <taxon>Verrucomicrobiota</taxon>
        <taxon>Verrucomicrobiia</taxon>
        <taxon>Verrucomicrobiales</taxon>
        <taxon>Verrucomicrobiaceae</taxon>
        <taxon>Haloferula</taxon>
    </lineage>
</organism>
<dbReference type="Pfam" id="PF01965">
    <property type="entry name" value="DJ-1_PfpI"/>
    <property type="match status" value="1"/>
</dbReference>
<protein>
    <submittedName>
        <fullName evidence="6">Type 1 glutamine amidotransferase domain-containing protein</fullName>
    </submittedName>
</protein>
<evidence type="ECO:0000256" key="2">
    <source>
        <dbReference type="ARBA" id="ARBA00023239"/>
    </source>
</evidence>
<evidence type="ECO:0000256" key="1">
    <source>
        <dbReference type="ARBA" id="ARBA00023016"/>
    </source>
</evidence>
<dbReference type="InterPro" id="IPR002818">
    <property type="entry name" value="DJ-1/PfpI"/>
</dbReference>
<dbReference type="InterPro" id="IPR050325">
    <property type="entry name" value="Prot/Nucl_acid_deglycase"/>
</dbReference>
<evidence type="ECO:0000313" key="6">
    <source>
        <dbReference type="EMBL" id="MFC7337328.1"/>
    </source>
</evidence>
<proteinExistence type="inferred from homology"/>
<feature type="domain" description="DJ-1/PfpI" evidence="5">
    <location>
        <begin position="44"/>
        <end position="238"/>
    </location>
</feature>
<comment type="similarity">
    <text evidence="3">Belongs to the peptidase C56 family. HSP31-like subfamily.</text>
</comment>
<dbReference type="SUPFAM" id="SSF52317">
    <property type="entry name" value="Class I glutamine amidotransferase-like"/>
    <property type="match status" value="1"/>
</dbReference>
<keyword evidence="2" id="KW-0456">Lyase</keyword>
<dbReference type="PANTHER" id="PTHR48094:SF11">
    <property type="entry name" value="GLUTATHIONE-INDEPENDENT GLYOXALASE HSP31-RELATED"/>
    <property type="match status" value="1"/>
</dbReference>
<dbReference type="Proteomes" id="UP001596472">
    <property type="component" value="Unassembled WGS sequence"/>
</dbReference>
<evidence type="ECO:0000256" key="4">
    <source>
        <dbReference type="SAM" id="SignalP"/>
    </source>
</evidence>
<evidence type="ECO:0000259" key="5">
    <source>
        <dbReference type="Pfam" id="PF01965"/>
    </source>
</evidence>
<dbReference type="EMBL" id="JBHTBS010000004">
    <property type="protein sequence ID" value="MFC7337328.1"/>
    <property type="molecule type" value="Genomic_DNA"/>
</dbReference>
<accession>A0ABW2L6Q8</accession>
<feature type="chain" id="PRO_5047108134" evidence="4">
    <location>
        <begin position="18"/>
        <end position="248"/>
    </location>
</feature>
<keyword evidence="1" id="KW-0346">Stress response</keyword>
<keyword evidence="4" id="KW-0732">Signal</keyword>
<dbReference type="InterPro" id="IPR029062">
    <property type="entry name" value="Class_I_gatase-like"/>
</dbReference>
<comment type="caution">
    <text evidence="6">The sequence shown here is derived from an EMBL/GenBank/DDBJ whole genome shotgun (WGS) entry which is preliminary data.</text>
</comment>
<name>A0ABW2L6Q8_9BACT</name>
<dbReference type="Gene3D" id="3.40.50.880">
    <property type="match status" value="1"/>
</dbReference>
<reference evidence="7" key="1">
    <citation type="journal article" date="2019" name="Int. J. Syst. Evol. Microbiol.">
        <title>The Global Catalogue of Microorganisms (GCM) 10K type strain sequencing project: providing services to taxonomists for standard genome sequencing and annotation.</title>
        <authorList>
            <consortium name="The Broad Institute Genomics Platform"/>
            <consortium name="The Broad Institute Genome Sequencing Center for Infectious Disease"/>
            <person name="Wu L."/>
            <person name="Ma J."/>
        </authorList>
    </citation>
    <scope>NUCLEOTIDE SEQUENCE [LARGE SCALE GENOMIC DNA]</scope>
    <source>
        <strain evidence="7">CGMCC 4.1467</strain>
    </source>
</reference>
<keyword evidence="6" id="KW-0315">Glutamine amidotransferase</keyword>
<dbReference type="PANTHER" id="PTHR48094">
    <property type="entry name" value="PROTEIN/NUCLEIC ACID DEGLYCASE DJ-1-RELATED"/>
    <property type="match status" value="1"/>
</dbReference>
<evidence type="ECO:0000256" key="3">
    <source>
        <dbReference type="ARBA" id="ARBA00038493"/>
    </source>
</evidence>
<dbReference type="RefSeq" id="WP_379711517.1">
    <property type="nucleotide sequence ID" value="NZ_JBHTBS010000004.1"/>
</dbReference>
<dbReference type="CDD" id="cd03141">
    <property type="entry name" value="GATase1_Hsp31_like"/>
    <property type="match status" value="1"/>
</dbReference>
<keyword evidence="7" id="KW-1185">Reference proteome</keyword>
<feature type="signal peptide" evidence="4">
    <location>
        <begin position="1"/>
        <end position="17"/>
    </location>
</feature>
<gene>
    <name evidence="6" type="ORF">ACFQY0_09090</name>
</gene>